<keyword evidence="2" id="KW-0378">Hydrolase</keyword>
<accession>A0AAQ4E2D6</accession>
<dbReference type="InterPro" id="IPR050474">
    <property type="entry name" value="Hel308_SKI2-like"/>
</dbReference>
<comment type="catalytic activity">
    <reaction evidence="5">
        <text>ATP + H2O = ADP + phosphate + H(+)</text>
        <dbReference type="Rhea" id="RHEA:13065"/>
        <dbReference type="ChEBI" id="CHEBI:15377"/>
        <dbReference type="ChEBI" id="CHEBI:15378"/>
        <dbReference type="ChEBI" id="CHEBI:30616"/>
        <dbReference type="ChEBI" id="CHEBI:43474"/>
        <dbReference type="ChEBI" id="CHEBI:456216"/>
        <dbReference type="EC" id="5.6.2.4"/>
    </reaction>
</comment>
<evidence type="ECO:0000313" key="9">
    <source>
        <dbReference type="Proteomes" id="UP001321473"/>
    </source>
</evidence>
<dbReference type="PANTHER" id="PTHR47961">
    <property type="entry name" value="DNA POLYMERASE THETA, PUTATIVE (AFU_ORTHOLOGUE AFUA_1G05260)-RELATED"/>
    <property type="match status" value="1"/>
</dbReference>
<evidence type="ECO:0000256" key="5">
    <source>
        <dbReference type="ARBA" id="ARBA00048988"/>
    </source>
</evidence>
<dbReference type="GO" id="GO:0005524">
    <property type="term" value="F:ATP binding"/>
    <property type="evidence" value="ECO:0007669"/>
    <property type="project" value="UniProtKB-KW"/>
</dbReference>
<dbReference type="GO" id="GO:0043138">
    <property type="term" value="F:3'-5' DNA helicase activity"/>
    <property type="evidence" value="ECO:0007669"/>
    <property type="project" value="UniProtKB-EC"/>
</dbReference>
<dbReference type="CDD" id="cd18795">
    <property type="entry name" value="SF2_C_Ski2"/>
    <property type="match status" value="1"/>
</dbReference>
<dbReference type="InterPro" id="IPR046931">
    <property type="entry name" value="HTH_61"/>
</dbReference>
<organism evidence="8 9">
    <name type="scientific">Amblyomma americanum</name>
    <name type="common">Lone star tick</name>
    <dbReference type="NCBI Taxonomy" id="6943"/>
    <lineage>
        <taxon>Eukaryota</taxon>
        <taxon>Metazoa</taxon>
        <taxon>Ecdysozoa</taxon>
        <taxon>Arthropoda</taxon>
        <taxon>Chelicerata</taxon>
        <taxon>Arachnida</taxon>
        <taxon>Acari</taxon>
        <taxon>Parasitiformes</taxon>
        <taxon>Ixodida</taxon>
        <taxon>Ixodoidea</taxon>
        <taxon>Ixodidae</taxon>
        <taxon>Amblyomminae</taxon>
        <taxon>Amblyomma</taxon>
    </lineage>
</organism>
<feature type="domain" description="Helicase C-terminal" evidence="7">
    <location>
        <begin position="12"/>
        <end position="169"/>
    </location>
</feature>
<dbReference type="Proteomes" id="UP001321473">
    <property type="component" value="Unassembled WGS sequence"/>
</dbReference>
<keyword evidence="1" id="KW-0547">Nucleotide-binding</keyword>
<name>A0AAQ4E2D6_AMBAM</name>
<evidence type="ECO:0000256" key="3">
    <source>
        <dbReference type="ARBA" id="ARBA00022806"/>
    </source>
</evidence>
<dbReference type="Gene3D" id="3.40.50.300">
    <property type="entry name" value="P-loop containing nucleotide triphosphate hydrolases"/>
    <property type="match status" value="1"/>
</dbReference>
<reference evidence="8 9" key="1">
    <citation type="journal article" date="2023" name="Arcadia Sci">
        <title>De novo assembly of a long-read Amblyomma americanum tick genome.</title>
        <authorList>
            <person name="Chou S."/>
            <person name="Poskanzer K.E."/>
            <person name="Rollins M."/>
            <person name="Thuy-Boun P.S."/>
        </authorList>
    </citation>
    <scope>NUCLEOTIDE SEQUENCE [LARGE SCALE GENOMIC DNA]</scope>
    <source>
        <strain evidence="8">F_SG_1</strain>
        <tissue evidence="8">Salivary glands</tissue>
    </source>
</reference>
<dbReference type="EMBL" id="JARKHS020023332">
    <property type="protein sequence ID" value="KAK8768876.1"/>
    <property type="molecule type" value="Genomic_DNA"/>
</dbReference>
<proteinExistence type="predicted"/>
<feature type="region of interest" description="Disordered" evidence="6">
    <location>
        <begin position="1"/>
        <end position="30"/>
    </location>
</feature>
<sequence length="188" mass="20071">MVTAATSGSGEPHGDLAERLRSRTNAETGKSLVQRLRSTPGAMDPALASCLSMQVAFHHAGLTLEERDLLEGAFREGAVRALVATTTLSSGVNLPARRVIIRSANFQGNPIDSLSYHQMVGRAGRMGLDTQGESILMCRDSDRSLAQRLSRAEAQPITSCLTGSSTSLRRALLEVGATSSHLFLNDCF</sequence>
<dbReference type="GO" id="GO:0016787">
    <property type="term" value="F:hydrolase activity"/>
    <property type="evidence" value="ECO:0007669"/>
    <property type="project" value="UniProtKB-KW"/>
</dbReference>
<dbReference type="PROSITE" id="PS51194">
    <property type="entry name" value="HELICASE_CTER"/>
    <property type="match status" value="1"/>
</dbReference>
<evidence type="ECO:0000256" key="2">
    <source>
        <dbReference type="ARBA" id="ARBA00022801"/>
    </source>
</evidence>
<evidence type="ECO:0000256" key="4">
    <source>
        <dbReference type="ARBA" id="ARBA00022840"/>
    </source>
</evidence>
<evidence type="ECO:0000256" key="6">
    <source>
        <dbReference type="SAM" id="MobiDB-lite"/>
    </source>
</evidence>
<keyword evidence="9" id="KW-1185">Reference proteome</keyword>
<keyword evidence="4" id="KW-0067">ATP-binding</keyword>
<dbReference type="Pfam" id="PF20470">
    <property type="entry name" value="HTH_61"/>
    <property type="match status" value="1"/>
</dbReference>
<dbReference type="SUPFAM" id="SSF52540">
    <property type="entry name" value="P-loop containing nucleoside triphosphate hydrolases"/>
    <property type="match status" value="1"/>
</dbReference>
<comment type="caution">
    <text evidence="8">The sequence shown here is derived from an EMBL/GenBank/DDBJ whole genome shotgun (WGS) entry which is preliminary data.</text>
</comment>
<dbReference type="PANTHER" id="PTHR47961:SF6">
    <property type="entry name" value="DNA-DIRECTED DNA POLYMERASE"/>
    <property type="match status" value="1"/>
</dbReference>
<dbReference type="SMART" id="SM00490">
    <property type="entry name" value="HELICc"/>
    <property type="match status" value="1"/>
</dbReference>
<dbReference type="Pfam" id="PF00271">
    <property type="entry name" value="Helicase_C"/>
    <property type="match status" value="1"/>
</dbReference>
<protein>
    <recommendedName>
        <fullName evidence="7">Helicase C-terminal domain-containing protein</fullName>
    </recommendedName>
</protein>
<dbReference type="InterPro" id="IPR001650">
    <property type="entry name" value="Helicase_C-like"/>
</dbReference>
<evidence type="ECO:0000256" key="1">
    <source>
        <dbReference type="ARBA" id="ARBA00022741"/>
    </source>
</evidence>
<gene>
    <name evidence="8" type="ORF">V5799_014659</name>
</gene>
<evidence type="ECO:0000259" key="7">
    <source>
        <dbReference type="PROSITE" id="PS51194"/>
    </source>
</evidence>
<feature type="compositionally biased region" description="Basic and acidic residues" evidence="6">
    <location>
        <begin position="12"/>
        <end position="21"/>
    </location>
</feature>
<dbReference type="InterPro" id="IPR027417">
    <property type="entry name" value="P-loop_NTPase"/>
</dbReference>
<dbReference type="AlphaFoldDB" id="A0AAQ4E2D6"/>
<evidence type="ECO:0000313" key="8">
    <source>
        <dbReference type="EMBL" id="KAK8768876.1"/>
    </source>
</evidence>
<keyword evidence="3" id="KW-0347">Helicase</keyword>